<dbReference type="Pfam" id="PF00106">
    <property type="entry name" value="adh_short"/>
    <property type="match status" value="1"/>
</dbReference>
<dbReference type="EMBL" id="JAAATW010000001">
    <property type="protein sequence ID" value="NBE07057.1"/>
    <property type="molecule type" value="Genomic_DNA"/>
</dbReference>
<evidence type="ECO:0000256" key="1">
    <source>
        <dbReference type="ARBA" id="ARBA00006484"/>
    </source>
</evidence>
<evidence type="ECO:0000313" key="4">
    <source>
        <dbReference type="Proteomes" id="UP001517376"/>
    </source>
</evidence>
<dbReference type="NCBIfam" id="NF005489">
    <property type="entry name" value="PRK07102.1"/>
    <property type="match status" value="1"/>
</dbReference>
<dbReference type="InterPro" id="IPR002347">
    <property type="entry name" value="SDR_fam"/>
</dbReference>
<protein>
    <submittedName>
        <fullName evidence="3">SDR family oxidoreductase</fullName>
    </submittedName>
</protein>
<keyword evidence="2" id="KW-0560">Oxidoreductase</keyword>
<dbReference type="SUPFAM" id="SSF51735">
    <property type="entry name" value="NAD(P)-binding Rossmann-fold domains"/>
    <property type="match status" value="1"/>
</dbReference>
<evidence type="ECO:0000313" key="3">
    <source>
        <dbReference type="EMBL" id="NBE07057.1"/>
    </source>
</evidence>
<dbReference type="Gene3D" id="3.40.50.720">
    <property type="entry name" value="NAD(P)-binding Rossmann-like Domain"/>
    <property type="match status" value="1"/>
</dbReference>
<comment type="similarity">
    <text evidence="1">Belongs to the short-chain dehydrogenases/reductases (SDR) family.</text>
</comment>
<dbReference type="Proteomes" id="UP001517376">
    <property type="component" value="Unassembled WGS sequence"/>
</dbReference>
<keyword evidence="4" id="KW-1185">Reference proteome</keyword>
<dbReference type="PANTHER" id="PTHR44196:SF1">
    <property type="entry name" value="DEHYDROGENASE_REDUCTASE SDR FAMILY MEMBER 7B"/>
    <property type="match status" value="1"/>
</dbReference>
<dbReference type="PRINTS" id="PR00081">
    <property type="entry name" value="GDHRDH"/>
</dbReference>
<comment type="caution">
    <text evidence="3">The sequence shown here is derived from an EMBL/GenBank/DDBJ whole genome shotgun (WGS) entry which is preliminary data.</text>
</comment>
<organism evidence="3 4">
    <name type="scientific">Paragemmobacter ruber</name>
    <dbReference type="NCBI Taxonomy" id="1985673"/>
    <lineage>
        <taxon>Bacteria</taxon>
        <taxon>Pseudomonadati</taxon>
        <taxon>Pseudomonadota</taxon>
        <taxon>Alphaproteobacteria</taxon>
        <taxon>Rhodobacterales</taxon>
        <taxon>Paracoccaceae</taxon>
        <taxon>Paragemmobacter</taxon>
    </lineage>
</organism>
<name>A0ABW9Y584_9RHOB</name>
<reference evidence="4" key="1">
    <citation type="submission" date="2020-01" db="EMBL/GenBank/DDBJ databases">
        <title>Sphingomonas sp. strain CSW-10.</title>
        <authorList>
            <person name="Chen W.-M."/>
        </authorList>
    </citation>
    <scope>NUCLEOTIDE SEQUENCE [LARGE SCALE GENOMIC DNA]</scope>
    <source>
        <strain evidence="4">CCP-1</strain>
    </source>
</reference>
<dbReference type="PANTHER" id="PTHR44196">
    <property type="entry name" value="DEHYDROGENASE/REDUCTASE SDR FAMILY MEMBER 7B"/>
    <property type="match status" value="1"/>
</dbReference>
<proteinExistence type="inferred from homology"/>
<accession>A0ABW9Y584</accession>
<gene>
    <name evidence="3" type="ORF">GU920_05885</name>
</gene>
<evidence type="ECO:0000256" key="2">
    <source>
        <dbReference type="ARBA" id="ARBA00023002"/>
    </source>
</evidence>
<dbReference type="InterPro" id="IPR036291">
    <property type="entry name" value="NAD(P)-bd_dom_sf"/>
</dbReference>
<sequence>MKTEQRGRPVTTQPTVTPKGTVLLLGARSDVARATARRYAAAGYAIQLAARDPERLAAEKTDLELRYRVAVTLLPFDALDVAGHGAFVAALPVLPDVVVCAVGLLGKQAEDEQDIAAAITVMRSNFEGPASILGHLANAFAARRSGTLIGISSVAGDRGRATNYIYGSAKAGFTAYLSGLRNRMAGMGVHVITVSPGFIATRMTAGMDLPAKLTATPEEVAEAIFAAQEKRRNVIYVRPIWWLVMLIIRNIPEPVFKRLKI</sequence>